<keyword evidence="2" id="KW-1133">Transmembrane helix</keyword>
<sequence length="277" mass="31099">MLPSRLLPLATQLQRIPSRCCQVYALRFTSHNAVLSRLSATAVGNVQAIRLLRTRGSSSSHSHDSHENKSESENKSSEDSSKGNSDLPPEFQKIEESALKKLRLFSIFVVITTFGMSFLFLGNFTKHTDPHIVKALANKDNVIDFDLFLQEFLKTGEVTKIIYFPEQSRAVAILQPGAIILGQPYPQATVSIKFDREVGTEQRDQFRLEVRHAEEKLGIPLSEAVPIEVFRSPSLFKLVEIGIAFTLLGFLGFQYGRLLRRTVLQKRAEAAARAKKQ</sequence>
<keyword evidence="2" id="KW-0472">Membrane</keyword>
<dbReference type="Proteomes" id="UP000492821">
    <property type="component" value="Unassembled WGS sequence"/>
</dbReference>
<evidence type="ECO:0000256" key="2">
    <source>
        <dbReference type="SAM" id="Phobius"/>
    </source>
</evidence>
<dbReference type="AlphaFoldDB" id="A0A7E4UYT9"/>
<dbReference type="Gene3D" id="3.40.1690.20">
    <property type="match status" value="1"/>
</dbReference>
<organism evidence="3 4">
    <name type="scientific">Panagrellus redivivus</name>
    <name type="common">Microworm</name>
    <dbReference type="NCBI Taxonomy" id="6233"/>
    <lineage>
        <taxon>Eukaryota</taxon>
        <taxon>Metazoa</taxon>
        <taxon>Ecdysozoa</taxon>
        <taxon>Nematoda</taxon>
        <taxon>Chromadorea</taxon>
        <taxon>Rhabditida</taxon>
        <taxon>Tylenchina</taxon>
        <taxon>Panagrolaimomorpha</taxon>
        <taxon>Panagrolaimoidea</taxon>
        <taxon>Panagrolaimidae</taxon>
        <taxon>Panagrellus</taxon>
    </lineage>
</organism>
<feature type="transmembrane region" description="Helical" evidence="2">
    <location>
        <begin position="102"/>
        <end position="121"/>
    </location>
</feature>
<feature type="compositionally biased region" description="Basic and acidic residues" evidence="1">
    <location>
        <begin position="61"/>
        <end position="81"/>
    </location>
</feature>
<reference evidence="3" key="1">
    <citation type="journal article" date="2013" name="Genetics">
        <title>The draft genome and transcriptome of Panagrellus redivivus are shaped by the harsh demands of a free-living lifestyle.</title>
        <authorList>
            <person name="Srinivasan J."/>
            <person name="Dillman A.R."/>
            <person name="Macchietto M.G."/>
            <person name="Heikkinen L."/>
            <person name="Lakso M."/>
            <person name="Fracchia K.M."/>
            <person name="Antoshechkin I."/>
            <person name="Mortazavi A."/>
            <person name="Wong G."/>
            <person name="Sternberg P.W."/>
        </authorList>
    </citation>
    <scope>NUCLEOTIDE SEQUENCE [LARGE SCALE GENOMIC DNA]</scope>
    <source>
        <strain evidence="3">MT8872</strain>
    </source>
</reference>
<reference evidence="4" key="2">
    <citation type="submission" date="2020-10" db="UniProtKB">
        <authorList>
            <consortium name="WormBaseParasite"/>
        </authorList>
    </citation>
    <scope>IDENTIFICATION</scope>
</reference>
<name>A0A7E4UYT9_PANRE</name>
<keyword evidence="2" id="KW-0812">Transmembrane</keyword>
<accession>A0A7E4UYT9</accession>
<evidence type="ECO:0000256" key="1">
    <source>
        <dbReference type="SAM" id="MobiDB-lite"/>
    </source>
</evidence>
<feature type="region of interest" description="Disordered" evidence="1">
    <location>
        <begin position="54"/>
        <end position="88"/>
    </location>
</feature>
<proteinExistence type="predicted"/>
<dbReference type="WBParaSite" id="Pan_g14485.t1">
    <property type="protein sequence ID" value="Pan_g14485.t1"/>
    <property type="gene ID" value="Pan_g14485"/>
</dbReference>
<evidence type="ECO:0000313" key="3">
    <source>
        <dbReference type="Proteomes" id="UP000492821"/>
    </source>
</evidence>
<evidence type="ECO:0000313" key="4">
    <source>
        <dbReference type="WBParaSite" id="Pan_g14485.t1"/>
    </source>
</evidence>
<protein>
    <submittedName>
        <fullName evidence="4">FtsH_ext domain-containing protein</fullName>
    </submittedName>
</protein>
<keyword evidence="3" id="KW-1185">Reference proteome</keyword>
<feature type="transmembrane region" description="Helical" evidence="2">
    <location>
        <begin position="235"/>
        <end position="256"/>
    </location>
</feature>